<keyword evidence="3 7" id="KW-0812">Transmembrane</keyword>
<gene>
    <name evidence="8" type="ORF">RJ639_003047</name>
</gene>
<feature type="transmembrane region" description="Helical" evidence="7">
    <location>
        <begin position="449"/>
        <end position="473"/>
    </location>
</feature>
<feature type="transmembrane region" description="Helical" evidence="7">
    <location>
        <begin position="842"/>
        <end position="862"/>
    </location>
</feature>
<feature type="transmembrane region" description="Helical" evidence="7">
    <location>
        <begin position="560"/>
        <end position="581"/>
    </location>
</feature>
<evidence type="ECO:0000256" key="2">
    <source>
        <dbReference type="ARBA" id="ARBA00005982"/>
    </source>
</evidence>
<feature type="transmembrane region" description="Helical" evidence="7">
    <location>
        <begin position="534"/>
        <end position="553"/>
    </location>
</feature>
<dbReference type="GO" id="GO:0022857">
    <property type="term" value="F:transmembrane transporter activity"/>
    <property type="evidence" value="ECO:0007669"/>
    <property type="project" value="InterPro"/>
</dbReference>
<evidence type="ECO:0000256" key="5">
    <source>
        <dbReference type="ARBA" id="ARBA00023136"/>
    </source>
</evidence>
<feature type="transmembrane region" description="Helical" evidence="7">
    <location>
        <begin position="6"/>
        <end position="24"/>
    </location>
</feature>
<feature type="transmembrane region" description="Helical" evidence="7">
    <location>
        <begin position="272"/>
        <end position="293"/>
    </location>
</feature>
<organism evidence="8 9">
    <name type="scientific">Escallonia herrerae</name>
    <dbReference type="NCBI Taxonomy" id="1293975"/>
    <lineage>
        <taxon>Eukaryota</taxon>
        <taxon>Viridiplantae</taxon>
        <taxon>Streptophyta</taxon>
        <taxon>Embryophyta</taxon>
        <taxon>Tracheophyta</taxon>
        <taxon>Spermatophyta</taxon>
        <taxon>Magnoliopsida</taxon>
        <taxon>eudicotyledons</taxon>
        <taxon>Gunneridae</taxon>
        <taxon>Pentapetalae</taxon>
        <taxon>asterids</taxon>
        <taxon>campanulids</taxon>
        <taxon>Escalloniales</taxon>
        <taxon>Escalloniaceae</taxon>
        <taxon>Escallonia</taxon>
    </lineage>
</organism>
<dbReference type="InterPro" id="IPR036259">
    <property type="entry name" value="MFS_trans_sf"/>
</dbReference>
<evidence type="ECO:0000313" key="8">
    <source>
        <dbReference type="EMBL" id="KAK3018815.1"/>
    </source>
</evidence>
<feature type="transmembrane region" description="Helical" evidence="7">
    <location>
        <begin position="420"/>
        <end position="443"/>
    </location>
</feature>
<dbReference type="SUPFAM" id="SSF103473">
    <property type="entry name" value="MFS general substrate transporter"/>
    <property type="match status" value="2"/>
</dbReference>
<dbReference type="PANTHER" id="PTHR11654">
    <property type="entry name" value="OLIGOPEPTIDE TRANSPORTER-RELATED"/>
    <property type="match status" value="1"/>
</dbReference>
<feature type="transmembrane region" description="Helical" evidence="7">
    <location>
        <begin position="44"/>
        <end position="65"/>
    </location>
</feature>
<feature type="transmembrane region" description="Helical" evidence="7">
    <location>
        <begin position="379"/>
        <end position="408"/>
    </location>
</feature>
<feature type="transmembrane region" description="Helical" evidence="7">
    <location>
        <begin position="234"/>
        <end position="252"/>
    </location>
</feature>
<evidence type="ECO:0000256" key="3">
    <source>
        <dbReference type="ARBA" id="ARBA00022692"/>
    </source>
</evidence>
<dbReference type="Gene3D" id="1.20.1250.20">
    <property type="entry name" value="MFS general substrate transporter like domains"/>
    <property type="match status" value="2"/>
</dbReference>
<dbReference type="InterPro" id="IPR000109">
    <property type="entry name" value="POT_fam"/>
</dbReference>
<dbReference type="PROSITE" id="PS01022">
    <property type="entry name" value="PTR2_1"/>
    <property type="match status" value="2"/>
</dbReference>
<evidence type="ECO:0000256" key="7">
    <source>
        <dbReference type="SAM" id="Phobius"/>
    </source>
</evidence>
<feature type="transmembrane region" description="Helical" evidence="7">
    <location>
        <begin position="313"/>
        <end position="334"/>
    </location>
</feature>
<dbReference type="GO" id="GO:0016020">
    <property type="term" value="C:membrane"/>
    <property type="evidence" value="ECO:0007669"/>
    <property type="project" value="UniProtKB-SubCell"/>
</dbReference>
<reference evidence="8" key="1">
    <citation type="submission" date="2022-12" db="EMBL/GenBank/DDBJ databases">
        <title>Draft genome assemblies for two species of Escallonia (Escalloniales).</title>
        <authorList>
            <person name="Chanderbali A."/>
            <person name="Dervinis C."/>
            <person name="Anghel I."/>
            <person name="Soltis D."/>
            <person name="Soltis P."/>
            <person name="Zapata F."/>
        </authorList>
    </citation>
    <scope>NUCLEOTIDE SEQUENCE</scope>
    <source>
        <strain evidence="8">UCBG64.0493</strain>
        <tissue evidence="8">Leaf</tissue>
    </source>
</reference>
<keyword evidence="5 7" id="KW-0472">Membrane</keyword>
<keyword evidence="4 7" id="KW-1133">Transmembrane helix</keyword>
<evidence type="ECO:0000256" key="6">
    <source>
        <dbReference type="ARBA" id="ARBA00044504"/>
    </source>
</evidence>
<evidence type="ECO:0000256" key="4">
    <source>
        <dbReference type="ARBA" id="ARBA00022989"/>
    </source>
</evidence>
<comment type="caution">
    <text evidence="8">The sequence shown here is derived from an EMBL/GenBank/DDBJ whole genome shotgun (WGS) entry which is preliminary data.</text>
</comment>
<comment type="similarity">
    <text evidence="6">Belongs to the major facilitator superfamily. Phosphate:H(+) symporter (TC 2.A.1.9) family.</text>
</comment>
<dbReference type="GO" id="GO:0006857">
    <property type="term" value="P:oligopeptide transport"/>
    <property type="evidence" value="ECO:0007669"/>
    <property type="project" value="InterPro"/>
</dbReference>
<sequence length="923" mass="100516">SMAGLILAGGGVFGNLIVYLIEVFHLKSIDAAQVSNIVNGGSSLIPIIAAILADSFLGCYSVIWISSLVSLLATGLSISLRASRFLNHAAIKTEGDVKSDGSIAKPWKLCTVQEVEDLKALLRIFPLWSTSIFLVAPICVQANLVVIQALTMDRRLGSSHFRIPAASMLVFVLVSTAISLIILDRFLWSAWQKLVGRPLTPLQRIGVGHVLNITSMAVSALIESKRGRKSISSVLWLVPQLAIVGIGEAFHFPGQVVFNCQEFPALLKNMSTALTAMVIGITFYLSTALSDLVRRVTGWLPDDTDDGRLDNVYWILAVLGTVNFGYYLSCAWFYKDQNLGAAPELGELGCCSSTMVDDSLLIGREEARPSASPRTRGGWITFPFILATMAGLTLAAGGWTMNLIVYLIEEFNVKSIDAAQISNVVNGCTSLFPVLGAILADSFMGCYSVIWISSLISLMGIVLLTLTATLDSLRPSPCKNGTSICAHPSRIQSAVLFSGIALAALGMAGTRFTLGTMGANQFVKPKHQGVFFNWYFITMYTSVVLSVTAIIYVENDVSWGWGFGLCVLANALGSAIFMLGGRFYRNVKPQGSPFMVLACVLVAATRKRKLLLSQKGEDYYHEPHDGTTKMVDKTAPTNTFKFLNHAALTTEGDTRSNGSIAKPWRLCTVQQVEDLKTLIKILPLWSTGIFLSTPLGIQASLTVLQALTMDRRLGPHFKIPAGTMIVFVLISTSIFLTLVDRFIFPTWKKLTGRYPTPLQRIGVGHVLNVLSMAVSALVEAKRLKAAQSHHLQDQNGSSIVPMSAFWLIPPLAIAGIGEAFHFPGQVALYYQEFPVSLKSTSTAVVALFIGVSFYLSTAMVDLLRRVTAWLPDDINHGRIDDVYWVVVVIGVLNFGYYLVCAWFYEYRNLGKVEDESSASDNSG</sequence>
<name>A0AA88W8W3_9ASTE</name>
<dbReference type="InterPro" id="IPR018456">
    <property type="entry name" value="PTR2_symporter_CS"/>
</dbReference>
<dbReference type="AlphaFoldDB" id="A0AA88W8W3"/>
<dbReference type="Pfam" id="PF00854">
    <property type="entry name" value="PTR2"/>
    <property type="match status" value="2"/>
</dbReference>
<feature type="transmembrane region" description="Helical" evidence="7">
    <location>
        <begin position="163"/>
        <end position="182"/>
    </location>
</feature>
<evidence type="ECO:0000256" key="1">
    <source>
        <dbReference type="ARBA" id="ARBA00004141"/>
    </source>
</evidence>
<dbReference type="EMBL" id="JAVXUP010000913">
    <property type="protein sequence ID" value="KAK3018815.1"/>
    <property type="molecule type" value="Genomic_DNA"/>
</dbReference>
<comment type="similarity">
    <text evidence="2">Belongs to the major facilitator superfamily. Proton-dependent oligopeptide transporter (POT/PTR) (TC 2.A.17) family.</text>
</comment>
<feature type="non-terminal residue" evidence="8">
    <location>
        <position position="923"/>
    </location>
</feature>
<feature type="transmembrane region" description="Helical" evidence="7">
    <location>
        <begin position="799"/>
        <end position="822"/>
    </location>
</feature>
<feature type="transmembrane region" description="Helical" evidence="7">
    <location>
        <begin position="882"/>
        <end position="904"/>
    </location>
</feature>
<comment type="subcellular location">
    <subcellularLocation>
        <location evidence="1">Membrane</location>
        <topology evidence="1">Multi-pass membrane protein</topology>
    </subcellularLocation>
</comment>
<feature type="transmembrane region" description="Helical" evidence="7">
    <location>
        <begin position="719"/>
        <end position="738"/>
    </location>
</feature>
<feature type="transmembrane region" description="Helical" evidence="7">
    <location>
        <begin position="758"/>
        <end position="778"/>
    </location>
</feature>
<accession>A0AA88W8W3</accession>
<keyword evidence="9" id="KW-1185">Reference proteome</keyword>
<feature type="transmembrane region" description="Helical" evidence="7">
    <location>
        <begin position="127"/>
        <end position="151"/>
    </location>
</feature>
<evidence type="ECO:0000313" key="9">
    <source>
        <dbReference type="Proteomes" id="UP001188597"/>
    </source>
</evidence>
<evidence type="ECO:0008006" key="10">
    <source>
        <dbReference type="Google" id="ProtNLM"/>
    </source>
</evidence>
<dbReference type="Proteomes" id="UP001188597">
    <property type="component" value="Unassembled WGS sequence"/>
</dbReference>
<feature type="transmembrane region" description="Helical" evidence="7">
    <location>
        <begin position="494"/>
        <end position="514"/>
    </location>
</feature>
<proteinExistence type="inferred from homology"/>
<protein>
    <recommendedName>
        <fullName evidence="10">Peptide transporter</fullName>
    </recommendedName>
</protein>
<dbReference type="CDD" id="cd17416">
    <property type="entry name" value="MFS_NPF1_2"/>
    <property type="match status" value="1"/>
</dbReference>